<dbReference type="Proteomes" id="UP000061432">
    <property type="component" value="Plasmid pMaq22A_1p"/>
</dbReference>
<reference evidence="1 2" key="1">
    <citation type="journal article" date="2015" name="Genome Announc.">
        <title>Complete Genome Sequence of Methylobacterium aquaticum Strain 22A, Isolated from Racomitrium japonicum Moss.</title>
        <authorList>
            <person name="Tani A."/>
            <person name="Ogura Y."/>
            <person name="Hayashi T."/>
            <person name="Kimbara K."/>
        </authorList>
    </citation>
    <scope>NUCLEOTIDE SEQUENCE [LARGE SCALE GENOMIC DNA]</scope>
    <source>
        <strain evidence="1 2">MA-22A</strain>
        <plasmid evidence="2">Plasmid pMaq22A_1p DNA</plasmid>
    </source>
</reference>
<dbReference type="Pfam" id="PF05354">
    <property type="entry name" value="Phage_attach"/>
    <property type="match status" value="1"/>
</dbReference>
<dbReference type="InterPro" id="IPR008018">
    <property type="entry name" value="Phage_tail_attach_FII"/>
</dbReference>
<name>A0A0C6FM79_9HYPH</name>
<keyword evidence="1" id="KW-0614">Plasmid</keyword>
<organism evidence="1 2">
    <name type="scientific">Methylobacterium aquaticum</name>
    <dbReference type="NCBI Taxonomy" id="270351"/>
    <lineage>
        <taxon>Bacteria</taxon>
        <taxon>Pseudomonadati</taxon>
        <taxon>Pseudomonadota</taxon>
        <taxon>Alphaproteobacteria</taxon>
        <taxon>Hyphomicrobiales</taxon>
        <taxon>Methylobacteriaceae</taxon>
        <taxon>Methylobacterium</taxon>
    </lineage>
</organism>
<evidence type="ECO:0000313" key="1">
    <source>
        <dbReference type="EMBL" id="BAQ49503.1"/>
    </source>
</evidence>
<dbReference type="KEGG" id="maqu:Maq22A_1p36495"/>
<geneLocation type="plasmid" evidence="2">
    <name>pMaq22A_1p DNA</name>
</geneLocation>
<dbReference type="AlphaFoldDB" id="A0A0C6FM79"/>
<sequence>MSVLSMAVDALFDDPNLSRDAVWRAGGAGDGLPVRIRRRSPEAVIGVGENRFDLDAMLIDVRLSEVPNPAKGDTFEVGAEDSEPGGLFEVIGLATIDSHRLVRTCEVAAVAEDDPEDAGP</sequence>
<reference evidence="2" key="2">
    <citation type="submission" date="2015-01" db="EMBL/GenBank/DDBJ databases">
        <title>Complete genome sequence of Methylobacterium aquaticum strain 22A.</title>
        <authorList>
            <person name="Tani A."/>
            <person name="Ogura Y."/>
            <person name="Hayashi T."/>
        </authorList>
    </citation>
    <scope>NUCLEOTIDE SEQUENCE [LARGE SCALE GENOMIC DNA]</scope>
    <source>
        <strain evidence="2">MA-22A</strain>
        <plasmid evidence="2">Plasmid pMaq22A_1p DNA</plasmid>
    </source>
</reference>
<dbReference type="OrthoDB" id="8410231at2"/>
<accession>A0A0C6FM79</accession>
<proteinExistence type="predicted"/>
<gene>
    <name evidence="1" type="ORF">Maq22A_1p36495</name>
</gene>
<dbReference type="RefSeq" id="WP_060850546.1">
    <property type="nucleotide sequence ID" value="NZ_AP014705.1"/>
</dbReference>
<protein>
    <submittedName>
        <fullName evidence="1">Uncharacterized protein</fullName>
    </submittedName>
</protein>
<dbReference type="GO" id="GO:0019068">
    <property type="term" value="P:virion assembly"/>
    <property type="evidence" value="ECO:0007669"/>
    <property type="project" value="InterPro"/>
</dbReference>
<dbReference type="PATRIC" id="fig|270351.10.peg.6580"/>
<evidence type="ECO:0000313" key="2">
    <source>
        <dbReference type="Proteomes" id="UP000061432"/>
    </source>
</evidence>
<dbReference type="EMBL" id="AP014705">
    <property type="protein sequence ID" value="BAQ49503.1"/>
    <property type="molecule type" value="Genomic_DNA"/>
</dbReference>